<name>A0A644XT68_9ZZZZ</name>
<gene>
    <name evidence="2" type="ORF">SDC9_65369</name>
</gene>
<evidence type="ECO:0000313" key="2">
    <source>
        <dbReference type="EMBL" id="MPM18951.1"/>
    </source>
</evidence>
<reference evidence="2" key="1">
    <citation type="submission" date="2019-08" db="EMBL/GenBank/DDBJ databases">
        <authorList>
            <person name="Kucharzyk K."/>
            <person name="Murdoch R.W."/>
            <person name="Higgins S."/>
            <person name="Loffler F."/>
        </authorList>
    </citation>
    <scope>NUCLEOTIDE SEQUENCE</scope>
</reference>
<proteinExistence type="predicted"/>
<dbReference type="Pfam" id="PF19480">
    <property type="entry name" value="DUF6016"/>
    <property type="match status" value="1"/>
</dbReference>
<feature type="domain" description="Cupin fold metalloprotein WbuC cupin" evidence="1">
    <location>
        <begin position="3"/>
        <end position="84"/>
    </location>
</feature>
<dbReference type="InterPro" id="IPR011051">
    <property type="entry name" value="RmlC_Cupin_sf"/>
</dbReference>
<dbReference type="SUPFAM" id="SSF51182">
    <property type="entry name" value="RmlC-like cupins"/>
    <property type="match status" value="1"/>
</dbReference>
<dbReference type="AlphaFoldDB" id="A0A644XT68"/>
<accession>A0A644XT68</accession>
<dbReference type="CDD" id="cd07005">
    <property type="entry name" value="cupin_WbuC-like"/>
    <property type="match status" value="1"/>
</dbReference>
<dbReference type="InterPro" id="IPR014710">
    <property type="entry name" value="RmlC-like_jellyroll"/>
</dbReference>
<dbReference type="EMBL" id="VSSQ01003083">
    <property type="protein sequence ID" value="MPM18951.1"/>
    <property type="molecule type" value="Genomic_DNA"/>
</dbReference>
<evidence type="ECO:0000259" key="1">
    <source>
        <dbReference type="Pfam" id="PF19480"/>
    </source>
</evidence>
<dbReference type="NCBIfam" id="TIGR04366">
    <property type="entry name" value="cupin_WbuC"/>
    <property type="match status" value="1"/>
</dbReference>
<dbReference type="InterPro" id="IPR046058">
    <property type="entry name" value="WbuC_cupin"/>
</dbReference>
<dbReference type="InterPro" id="IPR027565">
    <property type="entry name" value="Cupin_WbuC"/>
</dbReference>
<sequence>MIIDEKLLDSISQEARKSERLRMNHNLHTSPDSPSQRLLNALEPGTKLAIHRHRNTAETYIVLRGSLRVMFYDREKQITSEFILSPTEKKFGLDIPAGQWHSLEVLESGTVIFESKDGPYKPLGSEDII</sequence>
<comment type="caution">
    <text evidence="2">The sequence shown here is derived from an EMBL/GenBank/DDBJ whole genome shotgun (WGS) entry which is preliminary data.</text>
</comment>
<protein>
    <recommendedName>
        <fullName evidence="1">Cupin fold metalloprotein WbuC cupin domain-containing protein</fullName>
    </recommendedName>
</protein>
<organism evidence="2">
    <name type="scientific">bioreactor metagenome</name>
    <dbReference type="NCBI Taxonomy" id="1076179"/>
    <lineage>
        <taxon>unclassified sequences</taxon>
        <taxon>metagenomes</taxon>
        <taxon>ecological metagenomes</taxon>
    </lineage>
</organism>
<dbReference type="Gene3D" id="2.60.120.10">
    <property type="entry name" value="Jelly Rolls"/>
    <property type="match status" value="1"/>
</dbReference>